<protein>
    <recommendedName>
        <fullName evidence="4">Transglycosylase SLT domain-containing protein</fullName>
    </recommendedName>
</protein>
<accession>K6ZNE1</accession>
<organism evidence="2 3">
    <name type="scientific">Brumicola pallidula DSM 14239 = ACAM 615</name>
    <dbReference type="NCBI Taxonomy" id="1121922"/>
    <lineage>
        <taxon>Bacteria</taxon>
        <taxon>Pseudomonadati</taxon>
        <taxon>Pseudomonadota</taxon>
        <taxon>Gammaproteobacteria</taxon>
        <taxon>Alteromonadales</taxon>
        <taxon>Alteromonadaceae</taxon>
        <taxon>Brumicola</taxon>
    </lineage>
</organism>
<dbReference type="RefSeq" id="WP_006014435.1">
    <property type="nucleotide sequence ID" value="NZ_BAEQ01000055.1"/>
</dbReference>
<comment type="caution">
    <text evidence="2">The sequence shown here is derived from an EMBL/GenBank/DDBJ whole genome shotgun (WGS) entry which is preliminary data.</text>
</comment>
<name>K6ZNE1_9ALTE</name>
<evidence type="ECO:0000313" key="3">
    <source>
        <dbReference type="Proteomes" id="UP000006251"/>
    </source>
</evidence>
<feature type="chain" id="PRO_5003898513" description="Transglycosylase SLT domain-containing protein" evidence="1">
    <location>
        <begin position="21"/>
        <end position="184"/>
    </location>
</feature>
<dbReference type="Proteomes" id="UP000006251">
    <property type="component" value="Unassembled WGS sequence"/>
</dbReference>
<dbReference type="OrthoDB" id="9151236at2"/>
<reference evidence="3" key="1">
    <citation type="journal article" date="2014" name="Environ. Microbiol.">
        <title>Comparative genomics of the marine bacterial genus Glaciecola reveals the high degree of genomic diversity and genomic characteristic for cold adaptation.</title>
        <authorList>
            <person name="Qin Q.L."/>
            <person name="Xie B.B."/>
            <person name="Yu Y."/>
            <person name="Shu Y.L."/>
            <person name="Rong J.C."/>
            <person name="Zhang Y.J."/>
            <person name="Zhao D.L."/>
            <person name="Chen X.L."/>
            <person name="Zhang X.Y."/>
            <person name="Chen B."/>
            <person name="Zhou B.C."/>
            <person name="Zhang Y.Z."/>
        </authorList>
    </citation>
    <scope>NUCLEOTIDE SEQUENCE [LARGE SCALE GENOMIC DNA]</scope>
    <source>
        <strain evidence="3">ACAM 615</strain>
    </source>
</reference>
<gene>
    <name evidence="2" type="ORF">GPAL_3557</name>
</gene>
<dbReference type="AlphaFoldDB" id="K6ZNE1"/>
<evidence type="ECO:0000256" key="1">
    <source>
        <dbReference type="SAM" id="SignalP"/>
    </source>
</evidence>
<evidence type="ECO:0008006" key="4">
    <source>
        <dbReference type="Google" id="ProtNLM"/>
    </source>
</evidence>
<evidence type="ECO:0000313" key="2">
    <source>
        <dbReference type="EMBL" id="GAC30403.1"/>
    </source>
</evidence>
<keyword evidence="3" id="KW-1185">Reference proteome</keyword>
<sequence length="184" mass="20793">MFLKGLTILLLLILSNSSFSKDNSELASLYAQDQAARELASAKQIFPSASEERKRRFNVFEIIANGELRTATDYIRALIVLQHTNLTYDSNEKLISTSSENHLLAFQLAKRAHQLGHEQGLHFLVWTYNYFAVGVGCDAEKYGFDLVEGNIVARDSETTRNQRIEACGWFDPIPTYTQLDVLAK</sequence>
<proteinExistence type="predicted"/>
<keyword evidence="1" id="KW-0732">Signal</keyword>
<dbReference type="EMBL" id="BAEQ01000055">
    <property type="protein sequence ID" value="GAC30403.1"/>
    <property type="molecule type" value="Genomic_DNA"/>
</dbReference>
<feature type="signal peptide" evidence="1">
    <location>
        <begin position="1"/>
        <end position="20"/>
    </location>
</feature>